<evidence type="ECO:0000256" key="1">
    <source>
        <dbReference type="SAM" id="MobiDB-lite"/>
    </source>
</evidence>
<dbReference type="AlphaFoldDB" id="A0AA38T1M7"/>
<name>A0AA38T1M7_9ASTR</name>
<accession>A0AA38T1M7</accession>
<proteinExistence type="predicted"/>
<comment type="caution">
    <text evidence="2">The sequence shown here is derived from an EMBL/GenBank/DDBJ whole genome shotgun (WGS) entry which is preliminary data.</text>
</comment>
<dbReference type="Proteomes" id="UP001172457">
    <property type="component" value="Chromosome 6"/>
</dbReference>
<evidence type="ECO:0000313" key="2">
    <source>
        <dbReference type="EMBL" id="KAJ9545821.1"/>
    </source>
</evidence>
<feature type="region of interest" description="Disordered" evidence="1">
    <location>
        <begin position="116"/>
        <end position="139"/>
    </location>
</feature>
<reference evidence="2" key="1">
    <citation type="submission" date="2023-03" db="EMBL/GenBank/DDBJ databases">
        <title>Chromosome-scale reference genome and RAD-based genetic map of yellow starthistle (Centaurea solstitialis) reveal putative structural variation and QTLs associated with invader traits.</title>
        <authorList>
            <person name="Reatini B."/>
            <person name="Cang F.A."/>
            <person name="Jiang Q."/>
            <person name="Mckibben M.T.W."/>
            <person name="Barker M.S."/>
            <person name="Rieseberg L.H."/>
            <person name="Dlugosch K.M."/>
        </authorList>
    </citation>
    <scope>NUCLEOTIDE SEQUENCE</scope>
    <source>
        <strain evidence="2">CAN-66</strain>
        <tissue evidence="2">Leaf</tissue>
    </source>
</reference>
<keyword evidence="3" id="KW-1185">Reference proteome</keyword>
<dbReference type="EMBL" id="JARYMX010000006">
    <property type="protein sequence ID" value="KAJ9545821.1"/>
    <property type="molecule type" value="Genomic_DNA"/>
</dbReference>
<protein>
    <submittedName>
        <fullName evidence="2">Uncharacterized protein</fullName>
    </submittedName>
</protein>
<evidence type="ECO:0000313" key="3">
    <source>
        <dbReference type="Proteomes" id="UP001172457"/>
    </source>
</evidence>
<feature type="compositionally biased region" description="Basic and acidic residues" evidence="1">
    <location>
        <begin position="128"/>
        <end position="139"/>
    </location>
</feature>
<sequence length="139" mass="15726">MSYDSEQTAITEFRLQITSMLFLSSAISSTSLMEEVFTSVDRISRLQNRLILSSGIRASFKPENLSTMDTQETVLVSKVPMLKPNEFDMWKIRIRQYMLLTDYGMWEVVENGPGVDEAAAEGGARPPPRSDADRKRKAN</sequence>
<gene>
    <name evidence="2" type="ORF">OSB04_025528</name>
</gene>
<organism evidence="2 3">
    <name type="scientific">Centaurea solstitialis</name>
    <name type="common">yellow star-thistle</name>
    <dbReference type="NCBI Taxonomy" id="347529"/>
    <lineage>
        <taxon>Eukaryota</taxon>
        <taxon>Viridiplantae</taxon>
        <taxon>Streptophyta</taxon>
        <taxon>Embryophyta</taxon>
        <taxon>Tracheophyta</taxon>
        <taxon>Spermatophyta</taxon>
        <taxon>Magnoliopsida</taxon>
        <taxon>eudicotyledons</taxon>
        <taxon>Gunneridae</taxon>
        <taxon>Pentapetalae</taxon>
        <taxon>asterids</taxon>
        <taxon>campanulids</taxon>
        <taxon>Asterales</taxon>
        <taxon>Asteraceae</taxon>
        <taxon>Carduoideae</taxon>
        <taxon>Cardueae</taxon>
        <taxon>Centaureinae</taxon>
        <taxon>Centaurea</taxon>
    </lineage>
</organism>